<dbReference type="RefSeq" id="XP_065440585.1">
    <property type="nucleotide sequence ID" value="XM_065584513.1"/>
</dbReference>
<dbReference type="GO" id="GO:0000785">
    <property type="term" value="C:chromatin"/>
    <property type="evidence" value="ECO:0007669"/>
    <property type="project" value="Ensembl"/>
</dbReference>
<dbReference type="Ensembl" id="ENSCPBT00000015504.1">
    <property type="protein sequence ID" value="ENSCPBP00000013043.1"/>
    <property type="gene ID" value="ENSCPBG00000009795.1"/>
</dbReference>
<gene>
    <name evidence="1" type="primary">RHNO1</name>
</gene>
<dbReference type="InterPro" id="IPR029293">
    <property type="entry name" value="RHNO1"/>
</dbReference>
<dbReference type="GO" id="GO:0005634">
    <property type="term" value="C:nucleus"/>
    <property type="evidence" value="ECO:0007669"/>
    <property type="project" value="Ensembl"/>
</dbReference>
<organism evidence="1 2">
    <name type="scientific">Chrysemys picta bellii</name>
    <name type="common">Western painted turtle</name>
    <name type="synonym">Emys bellii</name>
    <dbReference type="NCBI Taxonomy" id="8478"/>
    <lineage>
        <taxon>Eukaryota</taxon>
        <taxon>Metazoa</taxon>
        <taxon>Chordata</taxon>
        <taxon>Craniata</taxon>
        <taxon>Vertebrata</taxon>
        <taxon>Euteleostomi</taxon>
        <taxon>Archelosauria</taxon>
        <taxon>Testudinata</taxon>
        <taxon>Testudines</taxon>
        <taxon>Cryptodira</taxon>
        <taxon>Durocryptodira</taxon>
        <taxon>Testudinoidea</taxon>
        <taxon>Emydidae</taxon>
        <taxon>Chrysemys</taxon>
    </lineage>
</organism>
<dbReference type="GO" id="GO:1990166">
    <property type="term" value="P:protein localization to site of double-strand break"/>
    <property type="evidence" value="ECO:0007669"/>
    <property type="project" value="Ensembl"/>
</dbReference>
<dbReference type="RefSeq" id="XP_065440536.1">
    <property type="nucleotide sequence ID" value="XM_065584464.1"/>
</dbReference>
<dbReference type="RefSeq" id="XP_065440550.1">
    <property type="nucleotide sequence ID" value="XM_065584478.1"/>
</dbReference>
<dbReference type="GO" id="GO:0000725">
    <property type="term" value="P:recombinational repair"/>
    <property type="evidence" value="ECO:0007669"/>
    <property type="project" value="Ensembl"/>
</dbReference>
<dbReference type="GO" id="GO:0071479">
    <property type="term" value="P:cellular response to ionizing radiation"/>
    <property type="evidence" value="ECO:0007669"/>
    <property type="project" value="Ensembl"/>
</dbReference>
<dbReference type="RefSeq" id="XP_065440571.1">
    <property type="nucleotide sequence ID" value="XM_065584499.1"/>
</dbReference>
<dbReference type="OrthoDB" id="9942438at2759"/>
<proteinExistence type="predicted"/>
<dbReference type="AlphaFoldDB" id="A0A8C3FSE3"/>
<name>A0A8C3FSE3_CHRPI</name>
<dbReference type="GO" id="GO:0097681">
    <property type="term" value="P:double-strand break repair via alternative nonhomologous end joining"/>
    <property type="evidence" value="ECO:0007669"/>
    <property type="project" value="Ensembl"/>
</dbReference>
<dbReference type="Pfam" id="PF15319">
    <property type="entry name" value="RHINO"/>
    <property type="match status" value="1"/>
</dbReference>
<dbReference type="GO" id="GO:0034644">
    <property type="term" value="P:cellular response to UV"/>
    <property type="evidence" value="ECO:0007669"/>
    <property type="project" value="Ensembl"/>
</dbReference>
<dbReference type="GeneID" id="101946549"/>
<dbReference type="PANTHER" id="PTHR35541">
    <property type="entry name" value="RAD9, HUS1, RAD1-INTERACTING NUCLEAR ORPHAN PROTEIN 1"/>
    <property type="match status" value="1"/>
</dbReference>
<dbReference type="RefSeq" id="XP_065440547.1">
    <property type="nucleotide sequence ID" value="XM_065584475.1"/>
</dbReference>
<reference evidence="1" key="1">
    <citation type="submission" date="2025-08" db="UniProtKB">
        <authorList>
            <consortium name="Ensembl"/>
        </authorList>
    </citation>
    <scope>IDENTIFICATION</scope>
</reference>
<dbReference type="Proteomes" id="UP000694380">
    <property type="component" value="Unplaced"/>
</dbReference>
<keyword evidence="2" id="KW-1185">Reference proteome</keyword>
<dbReference type="OMA" id="PKHHYGS"/>
<dbReference type="PANTHER" id="PTHR35541:SF1">
    <property type="entry name" value="RAD9, HUS1, RAD1-INTERACTING NUCLEAR ORPHAN PROTEIN 1"/>
    <property type="match status" value="1"/>
</dbReference>
<evidence type="ECO:0000313" key="2">
    <source>
        <dbReference type="Proteomes" id="UP000694380"/>
    </source>
</evidence>
<dbReference type="RefSeq" id="XP_065440579.1">
    <property type="nucleotide sequence ID" value="XM_065584507.1"/>
</dbReference>
<evidence type="ECO:0000313" key="1">
    <source>
        <dbReference type="Ensembl" id="ENSCPBP00000013043.1"/>
    </source>
</evidence>
<reference evidence="1" key="2">
    <citation type="submission" date="2025-09" db="UniProtKB">
        <authorList>
            <consortium name="Ensembl"/>
        </authorList>
    </citation>
    <scope>IDENTIFICATION</scope>
</reference>
<dbReference type="RefSeq" id="XP_065440560.1">
    <property type="nucleotide sequence ID" value="XM_065584488.1"/>
</dbReference>
<dbReference type="GeneTree" id="ENSGT00390000003219"/>
<dbReference type="GO" id="GO:0140463">
    <property type="term" value="F:chromatin-protein adaptor activity"/>
    <property type="evidence" value="ECO:0007669"/>
    <property type="project" value="Ensembl"/>
</dbReference>
<dbReference type="RefSeq" id="XP_065440586.1">
    <property type="nucleotide sequence ID" value="XM_065584514.1"/>
</dbReference>
<sequence>MPPKKKCIRQARKAQLRFLETPREGPTHHYGSPLPLAENPRHVSTKPLDQNASISWVSPQFESTVSTGFKRCQKQRHVAHSFQSRDDSRGFLHVGGVCRKQTVCKFPPLMFEAPQAHPYAGATGYSDSCGNPGNCAKTCHIQPKRGTAAKPSTSMGKPKSCRKGASQFPNQDAEPDVFSPPDLRTPELPSVRSYGCCGTLPQMNTLSPNPHSGLDLCADTTESLEPTSVLVKDTPEHEYGVKVTWRKRSHLMRYLREKGMLSPSDILVKTVRADPSQCSSLWKKDTLPLT</sequence>
<dbReference type="GO" id="GO:0000077">
    <property type="term" value="P:DNA damage checkpoint signaling"/>
    <property type="evidence" value="ECO:0007669"/>
    <property type="project" value="Ensembl"/>
</dbReference>
<dbReference type="GO" id="GO:0070318">
    <property type="term" value="P:positive regulation of G0 to G1 transition"/>
    <property type="evidence" value="ECO:0007669"/>
    <property type="project" value="Ensembl"/>
</dbReference>
<dbReference type="RefSeq" id="XP_065440542.1">
    <property type="nucleotide sequence ID" value="XM_065584470.1"/>
</dbReference>
<dbReference type="CTD" id="83695"/>
<dbReference type="GO" id="GO:0035861">
    <property type="term" value="C:site of double-strand break"/>
    <property type="evidence" value="ECO:0007669"/>
    <property type="project" value="Ensembl"/>
</dbReference>
<accession>A0A8C3FSE3</accession>
<protein>
    <submittedName>
        <fullName evidence="1">RAD9-HUS1-RAD1 interacting nuclear orphan 1</fullName>
    </submittedName>
</protein>